<evidence type="ECO:0008006" key="3">
    <source>
        <dbReference type="Google" id="ProtNLM"/>
    </source>
</evidence>
<dbReference type="EMBL" id="LNDJ01000063">
    <property type="protein sequence ID" value="KRU22568.1"/>
    <property type="molecule type" value="Genomic_DNA"/>
</dbReference>
<dbReference type="RefSeq" id="WP_058024581.1">
    <property type="nucleotide sequence ID" value="NZ_LNDJ01000063.1"/>
</dbReference>
<protein>
    <recommendedName>
        <fullName evidence="3">DOMON-like domain-containing protein</fullName>
    </recommendedName>
</protein>
<accession>A0A0T6DSA0</accession>
<keyword evidence="2" id="KW-1185">Reference proteome</keyword>
<organism evidence="1 2">
    <name type="scientific">Psychrobacter piscatorii</name>
    <dbReference type="NCBI Taxonomy" id="554343"/>
    <lineage>
        <taxon>Bacteria</taxon>
        <taxon>Pseudomonadati</taxon>
        <taxon>Pseudomonadota</taxon>
        <taxon>Gammaproteobacteria</taxon>
        <taxon>Moraxellales</taxon>
        <taxon>Moraxellaceae</taxon>
        <taxon>Psychrobacter</taxon>
    </lineage>
</organism>
<sequence>MNQFFNLVIAAETLENDAQQLDVTVEALQRICVKVNAKIVRQPALQLQLTYQITLPSQILANQLVWPTWQQARVGFADYLWEETCLECFITGDTLSDEAATEIQDAEPYIEINANPDGRYALYEFKSYRHPATLPPTPLYEADGHTRASIEWTDNVNTQDIIQKSLFDKSPAAYPIHRYERGFNVPLVELSNQKYAIANTIIEQIHPCVILQLGKTALYFASNHASPPDFHNRNYWPKFAL</sequence>
<dbReference type="STRING" id="554343.AS194_01285"/>
<comment type="caution">
    <text evidence="1">The sequence shown here is derived from an EMBL/GenBank/DDBJ whole genome shotgun (WGS) entry which is preliminary data.</text>
</comment>
<evidence type="ECO:0000313" key="2">
    <source>
        <dbReference type="Proteomes" id="UP000051202"/>
    </source>
</evidence>
<dbReference type="Proteomes" id="UP000051202">
    <property type="component" value="Unassembled WGS sequence"/>
</dbReference>
<gene>
    <name evidence="1" type="ORF">AS194_01285</name>
</gene>
<reference evidence="1 2" key="1">
    <citation type="submission" date="2015-11" db="EMBL/GenBank/DDBJ databases">
        <title>Permanent draft genome of Psychrobacter piscatorii LQ58.</title>
        <authorList>
            <person name="Zhou M."/>
            <person name="Dong B."/>
            <person name="Liu Q."/>
        </authorList>
    </citation>
    <scope>NUCLEOTIDE SEQUENCE [LARGE SCALE GENOMIC DNA]</scope>
    <source>
        <strain evidence="1 2">LQ58</strain>
    </source>
</reference>
<proteinExistence type="predicted"/>
<dbReference type="AlphaFoldDB" id="A0A0T6DSA0"/>
<evidence type="ECO:0000313" key="1">
    <source>
        <dbReference type="EMBL" id="KRU22568.1"/>
    </source>
</evidence>
<name>A0A0T6DSA0_9GAMM</name>